<accession>A0A6A0AL27</accession>
<evidence type="ECO:0000313" key="2">
    <source>
        <dbReference type="EMBL" id="GFH32734.1"/>
    </source>
</evidence>
<dbReference type="InterPro" id="IPR015947">
    <property type="entry name" value="PUA-like_sf"/>
</dbReference>
<dbReference type="InterPro" id="IPR003111">
    <property type="entry name" value="Lon_prtase_N"/>
</dbReference>
<dbReference type="Proteomes" id="UP000485058">
    <property type="component" value="Unassembled WGS sequence"/>
</dbReference>
<dbReference type="PANTHER" id="PTHR46732:SF8">
    <property type="entry name" value="ATP-DEPENDENT PROTEASE LA (LON) DOMAIN PROTEIN"/>
    <property type="match status" value="1"/>
</dbReference>
<dbReference type="SUPFAM" id="SSF88697">
    <property type="entry name" value="PUA domain-like"/>
    <property type="match status" value="1"/>
</dbReference>
<reference evidence="2 3" key="1">
    <citation type="submission" date="2020-02" db="EMBL/GenBank/DDBJ databases">
        <title>Draft genome sequence of Haematococcus lacustris strain NIES-144.</title>
        <authorList>
            <person name="Morimoto D."/>
            <person name="Nakagawa S."/>
            <person name="Yoshida T."/>
            <person name="Sawayama S."/>
        </authorList>
    </citation>
    <scope>NUCLEOTIDE SEQUENCE [LARGE SCALE GENOMIC DNA]</scope>
    <source>
        <strain evidence="2 3">NIES-144</strain>
    </source>
</reference>
<feature type="domain" description="Lon N-terminal" evidence="1">
    <location>
        <begin position="2"/>
        <end position="82"/>
    </location>
</feature>
<organism evidence="2 3">
    <name type="scientific">Haematococcus lacustris</name>
    <name type="common">Green alga</name>
    <name type="synonym">Haematococcus pluvialis</name>
    <dbReference type="NCBI Taxonomy" id="44745"/>
    <lineage>
        <taxon>Eukaryota</taxon>
        <taxon>Viridiplantae</taxon>
        <taxon>Chlorophyta</taxon>
        <taxon>core chlorophytes</taxon>
        <taxon>Chlorophyceae</taxon>
        <taxon>CS clade</taxon>
        <taxon>Chlamydomonadales</taxon>
        <taxon>Haematococcaceae</taxon>
        <taxon>Haematococcus</taxon>
    </lineage>
</organism>
<name>A0A6A0AL27_HAELA</name>
<dbReference type="Pfam" id="PF02190">
    <property type="entry name" value="LON_substr_bdg"/>
    <property type="match status" value="1"/>
</dbReference>
<sequence>MTLPIFPLNVVALPSQTVPLMIFEARYRVLFSTLLHGEEGVDEGLVQKDSPFAGTKRFGMCFVDKEGRLASVGTTLEIMEFMHVP</sequence>
<feature type="non-terminal residue" evidence="2">
    <location>
        <position position="1"/>
    </location>
</feature>
<proteinExistence type="predicted"/>
<dbReference type="AlphaFoldDB" id="A0A6A0AL27"/>
<dbReference type="EMBL" id="BLLF01007045">
    <property type="protein sequence ID" value="GFH32734.1"/>
    <property type="molecule type" value="Genomic_DNA"/>
</dbReference>
<feature type="non-terminal residue" evidence="2">
    <location>
        <position position="85"/>
    </location>
</feature>
<evidence type="ECO:0000313" key="3">
    <source>
        <dbReference type="Proteomes" id="UP000485058"/>
    </source>
</evidence>
<dbReference type="InterPro" id="IPR046336">
    <property type="entry name" value="Lon_prtase_N_sf"/>
</dbReference>
<comment type="caution">
    <text evidence="2">The sequence shown here is derived from an EMBL/GenBank/DDBJ whole genome shotgun (WGS) entry which is preliminary data.</text>
</comment>
<dbReference type="Gene3D" id="2.30.130.40">
    <property type="entry name" value="LON domain-like"/>
    <property type="match status" value="1"/>
</dbReference>
<keyword evidence="3" id="KW-1185">Reference proteome</keyword>
<evidence type="ECO:0000259" key="1">
    <source>
        <dbReference type="Pfam" id="PF02190"/>
    </source>
</evidence>
<protein>
    <submittedName>
        <fullName evidence="2">Lon N-terminal domain-containing protein</fullName>
    </submittedName>
</protein>
<gene>
    <name evidence="2" type="ORF">HaLaN_32002</name>
</gene>
<dbReference type="PANTHER" id="PTHR46732">
    <property type="entry name" value="ATP-DEPENDENT PROTEASE LA (LON) DOMAIN PROTEIN"/>
    <property type="match status" value="1"/>
</dbReference>